<dbReference type="RefSeq" id="WP_021010459.1">
    <property type="nucleotide sequence ID" value="NZ_ASHR01000023.1"/>
</dbReference>
<gene>
    <name evidence="1" type="ORF">L332_07980</name>
</gene>
<accession>U1MR35</accession>
<keyword evidence="2" id="KW-1185">Reference proteome</keyword>
<comment type="caution">
    <text evidence="1">The sequence shown here is derived from an EMBL/GenBank/DDBJ whole genome shotgun (WGS) entry which is preliminary data.</text>
</comment>
<dbReference type="Proteomes" id="UP000016462">
    <property type="component" value="Unassembled WGS sequence"/>
</dbReference>
<name>U1MR35_9MICO</name>
<dbReference type="EMBL" id="ASHR01000023">
    <property type="protein sequence ID" value="ERG64386.1"/>
    <property type="molecule type" value="Genomic_DNA"/>
</dbReference>
<sequence length="46" mass="4940">MPTIGIIMPFVPFVARTDWGPKVVVMPASIAASRVASQMTDVPQLL</sequence>
<evidence type="ECO:0000313" key="2">
    <source>
        <dbReference type="Proteomes" id="UP000016462"/>
    </source>
</evidence>
<organism evidence="1 2">
    <name type="scientific">Agrococcus pavilionensis RW1</name>
    <dbReference type="NCBI Taxonomy" id="1330458"/>
    <lineage>
        <taxon>Bacteria</taxon>
        <taxon>Bacillati</taxon>
        <taxon>Actinomycetota</taxon>
        <taxon>Actinomycetes</taxon>
        <taxon>Micrococcales</taxon>
        <taxon>Microbacteriaceae</taxon>
        <taxon>Agrococcus</taxon>
    </lineage>
</organism>
<evidence type="ECO:0000313" key="1">
    <source>
        <dbReference type="EMBL" id="ERG64386.1"/>
    </source>
</evidence>
<proteinExistence type="predicted"/>
<dbReference type="AlphaFoldDB" id="U1MR35"/>
<reference evidence="1 2" key="1">
    <citation type="journal article" date="2013" name="Genome Announc.">
        <title>First draft genome sequence from a member of the genus agrococcus, isolated from modern microbialites.</title>
        <authorList>
            <person name="White R.A.III."/>
            <person name="Grassa C.J."/>
            <person name="Suttle C.A."/>
        </authorList>
    </citation>
    <scope>NUCLEOTIDE SEQUENCE [LARGE SCALE GENOMIC DNA]</scope>
    <source>
        <strain evidence="1 2">RW1</strain>
    </source>
</reference>
<protein>
    <submittedName>
        <fullName evidence="1">Uncharacterized protein</fullName>
    </submittedName>
</protein>